<evidence type="ECO:0000313" key="1">
    <source>
        <dbReference type="EMBL" id="BAO55581.1"/>
    </source>
</evidence>
<dbReference type="KEGG" id="nmf:NMS_1572"/>
<protein>
    <submittedName>
        <fullName evidence="1">Uncharacterized protein</fullName>
    </submittedName>
</protein>
<gene>
    <name evidence="1" type="ORF">NMS_1572</name>
</gene>
<dbReference type="Proteomes" id="UP000031760">
    <property type="component" value="Chromosome"/>
</dbReference>
<dbReference type="AlphaFoldDB" id="W8W024"/>
<dbReference type="HOGENOM" id="CLU_1935854_0_0_10"/>
<name>W8W024_9FLAO</name>
<organism evidence="1 2">
    <name type="scientific">Nonlabens marinus S1-08</name>
    <dbReference type="NCBI Taxonomy" id="1454201"/>
    <lineage>
        <taxon>Bacteria</taxon>
        <taxon>Pseudomonadati</taxon>
        <taxon>Bacteroidota</taxon>
        <taxon>Flavobacteriia</taxon>
        <taxon>Flavobacteriales</taxon>
        <taxon>Flavobacteriaceae</taxon>
        <taxon>Nonlabens</taxon>
    </lineage>
</organism>
<accession>W8W024</accession>
<reference evidence="1 2" key="1">
    <citation type="journal article" date="2014" name="Proc. Natl. Acad. Sci. U.S.A.">
        <title>Functional characterization of flavobacteria rhodopsins reveals a unique class of light-driven chloride pump in bacteria.</title>
        <authorList>
            <person name="Yoshizawa S."/>
            <person name="Kumagai Y."/>
            <person name="Kim H."/>
            <person name="Ogura Y."/>
            <person name="Hayashi T."/>
            <person name="Iwasaki W."/>
            <person name="DeLong E.F."/>
            <person name="Kogure K."/>
        </authorList>
    </citation>
    <scope>NUCLEOTIDE SEQUENCE [LARGE SCALE GENOMIC DNA]</scope>
    <source>
        <strain evidence="1 2">S1-08</strain>
    </source>
</reference>
<evidence type="ECO:0000313" key="2">
    <source>
        <dbReference type="Proteomes" id="UP000031760"/>
    </source>
</evidence>
<dbReference type="STRING" id="1454201.NMS_1572"/>
<keyword evidence="2" id="KW-1185">Reference proteome</keyword>
<proteinExistence type="predicted"/>
<dbReference type="EMBL" id="AP014548">
    <property type="protein sequence ID" value="BAO55581.1"/>
    <property type="molecule type" value="Genomic_DNA"/>
</dbReference>
<sequence>MLAVISCIAAVGQQLPQSASNQSQSITSSVNYQPQSIVTVPLKPTTAIPANWQPIKVNIQTFSMQSSIQLSQLDDYSDQLSKMYENVVINFTELDKYALKYKYKNRALYEAGNNTIFSQVENPFARNTQF</sequence>